<evidence type="ECO:0000256" key="11">
    <source>
        <dbReference type="RuleBase" id="RU003357"/>
    </source>
</evidence>
<dbReference type="AlphaFoldDB" id="A0A811GB01"/>
<dbReference type="InterPro" id="IPR010105">
    <property type="entry name" value="TonB_sidphr_rcpt"/>
</dbReference>
<dbReference type="InterPro" id="IPR039426">
    <property type="entry name" value="TonB-dep_rcpt-like"/>
</dbReference>
<evidence type="ECO:0000256" key="2">
    <source>
        <dbReference type="ARBA" id="ARBA00009810"/>
    </source>
</evidence>
<dbReference type="CDD" id="cd01347">
    <property type="entry name" value="ligand_gated_channel"/>
    <property type="match status" value="1"/>
</dbReference>
<dbReference type="PROSITE" id="PS52016">
    <property type="entry name" value="TONB_DEPENDENT_REC_3"/>
    <property type="match status" value="1"/>
</dbReference>
<evidence type="ECO:0000256" key="8">
    <source>
        <dbReference type="ARBA" id="ARBA00023170"/>
    </source>
</evidence>
<keyword evidence="5 10" id="KW-0812">Transmembrane</keyword>
<comment type="subcellular location">
    <subcellularLocation>
        <location evidence="1 10">Cell outer membrane</location>
        <topology evidence="1 10">Multi-pass membrane protein</topology>
    </subcellularLocation>
</comment>
<dbReference type="EMBL" id="CADDTS010000033">
    <property type="protein sequence ID" value="CAB1216783.1"/>
    <property type="molecule type" value="Genomic_DNA"/>
</dbReference>
<name>A0A811GB01_9GAMM</name>
<evidence type="ECO:0000256" key="5">
    <source>
        <dbReference type="ARBA" id="ARBA00022692"/>
    </source>
</evidence>
<dbReference type="InterPro" id="IPR000531">
    <property type="entry name" value="Beta-barrel_TonB"/>
</dbReference>
<accession>A0A811GB01</accession>
<dbReference type="Pfam" id="PF00593">
    <property type="entry name" value="TonB_dep_Rec_b-barrel"/>
    <property type="match status" value="1"/>
</dbReference>
<keyword evidence="3 10" id="KW-0813">Transport</keyword>
<reference evidence="14 15" key="1">
    <citation type="submission" date="2020-02" db="EMBL/GenBank/DDBJ databases">
        <authorList>
            <person name="Chaudhuri R."/>
        </authorList>
    </citation>
    <scope>NUCLEOTIDE SEQUENCE [LARGE SCALE GENOMIC DNA]</scope>
    <source>
        <strain evidence="14">SFB21</strain>
    </source>
</reference>
<keyword evidence="8 14" id="KW-0675">Receptor</keyword>
<gene>
    <name evidence="14" type="primary">fcuA_2</name>
    <name evidence="14" type="ORF">SFB21_1995</name>
</gene>
<dbReference type="InterPro" id="IPR037066">
    <property type="entry name" value="Plug_dom_sf"/>
</dbReference>
<dbReference type="PANTHER" id="PTHR32552">
    <property type="entry name" value="FERRICHROME IRON RECEPTOR-RELATED"/>
    <property type="match status" value="1"/>
</dbReference>
<keyword evidence="9 10" id="KW-0998">Cell outer membrane</keyword>
<evidence type="ECO:0000256" key="6">
    <source>
        <dbReference type="ARBA" id="ARBA00023077"/>
    </source>
</evidence>
<sequence length="729" mass="79846">MRIIVHIITILIYKLLKFLLMHAFSKKILGNSISLIMLGGVATQLVQANTALPTITLQAEADTASYAAGKLAQNTQLGALGNQKIIDTPFSVVAYTEKLIEEQQASTVAQVLKNDASIRMTTNQGHLYENFQIRGFGVHGDEIALNGLYGMAPVSRAPAEMLGGVTVLKGPNALVAGMAPNGGVGGVINITPKRADDDLTRITSTFEDQSYYQSHLDISRRFGTQKQFGVRSNLVYGQGERNMDGEEDKKALGSIAADYTTDKLQLNLDAYALKENRADGSPAMVAFTKMSTPKVLKAPEGGLNHFNNLDTQIDSKFVGLNAKYALNQNWNIFGGLGYADKTYDGFVFGTRMIVKNTNGDADSQTFNQYSNFKNTTANLGTDYKLDTGEVDHQIGLRADYLKVKSNQHKPATTLPFATNLYQSSKDAVMSAEPVIAPNNNNTFISYTLTDQMSMLDDKLQLILGLRYQDMDINTSSSSYSENALSPSIGVVVKPFGDNVSFYANYVEGLSQGDTVSNEKDVNWNQTFAPFIAKQYEMGTKIQTGSWLNTFALYQIEKESSMTEAFKQPDANGHTQITTGGAETRSRGVEWSFSGELLQGLNVLGNMAYIDSEYVKAVKNQGNEMYGLPDLTATLGVDYKLPVLEGLNVNARVNYVGKQYLNATNTLELPDFTTIDLGARYKTSLAGVDTTFVFNIDNIANTKYWEGVFQDGYAIVGADRSYKFGVSFDF</sequence>
<feature type="domain" description="TonB-dependent receptor-like beta-barrel" evidence="12">
    <location>
        <begin position="304"/>
        <end position="698"/>
    </location>
</feature>
<evidence type="ECO:0000259" key="12">
    <source>
        <dbReference type="Pfam" id="PF00593"/>
    </source>
</evidence>
<dbReference type="SUPFAM" id="SSF56935">
    <property type="entry name" value="Porins"/>
    <property type="match status" value="1"/>
</dbReference>
<dbReference type="GO" id="GO:0015891">
    <property type="term" value="P:siderophore transport"/>
    <property type="evidence" value="ECO:0007669"/>
    <property type="project" value="InterPro"/>
</dbReference>
<comment type="caution">
    <text evidence="14">The sequence shown here is derived from an EMBL/GenBank/DDBJ whole genome shotgun (WGS) entry which is preliminary data.</text>
</comment>
<evidence type="ECO:0000256" key="9">
    <source>
        <dbReference type="ARBA" id="ARBA00023237"/>
    </source>
</evidence>
<dbReference type="GO" id="GO:0015344">
    <property type="term" value="F:siderophore uptake transmembrane transporter activity"/>
    <property type="evidence" value="ECO:0007669"/>
    <property type="project" value="TreeGrafter"/>
</dbReference>
<evidence type="ECO:0000256" key="3">
    <source>
        <dbReference type="ARBA" id="ARBA00022448"/>
    </source>
</evidence>
<evidence type="ECO:0000256" key="10">
    <source>
        <dbReference type="PROSITE-ProRule" id="PRU01360"/>
    </source>
</evidence>
<dbReference type="InterPro" id="IPR012910">
    <property type="entry name" value="Plug_dom"/>
</dbReference>
<keyword evidence="6 11" id="KW-0798">TonB box</keyword>
<evidence type="ECO:0000256" key="1">
    <source>
        <dbReference type="ARBA" id="ARBA00004571"/>
    </source>
</evidence>
<comment type="similarity">
    <text evidence="2 10 11">Belongs to the TonB-dependent receptor family.</text>
</comment>
<evidence type="ECO:0000313" key="14">
    <source>
        <dbReference type="EMBL" id="CAB1216783.1"/>
    </source>
</evidence>
<dbReference type="Gene3D" id="2.170.130.10">
    <property type="entry name" value="TonB-dependent receptor, plug domain"/>
    <property type="match status" value="1"/>
</dbReference>
<dbReference type="Gene3D" id="2.40.170.20">
    <property type="entry name" value="TonB-dependent receptor, beta-barrel domain"/>
    <property type="match status" value="1"/>
</dbReference>
<keyword evidence="7 10" id="KW-0472">Membrane</keyword>
<protein>
    <submittedName>
        <fullName evidence="14">Ferrichrome receptor FcuA</fullName>
    </submittedName>
</protein>
<proteinExistence type="inferred from homology"/>
<dbReference type="Pfam" id="PF07715">
    <property type="entry name" value="Plug"/>
    <property type="match status" value="1"/>
</dbReference>
<evidence type="ECO:0000259" key="13">
    <source>
        <dbReference type="Pfam" id="PF07715"/>
    </source>
</evidence>
<dbReference type="InterPro" id="IPR036942">
    <property type="entry name" value="Beta-barrel_TonB_sf"/>
</dbReference>
<keyword evidence="4 10" id="KW-1134">Transmembrane beta strand</keyword>
<organism evidence="14 15">
    <name type="scientific">Acinetobacter bouvetii</name>
    <dbReference type="NCBI Taxonomy" id="202951"/>
    <lineage>
        <taxon>Bacteria</taxon>
        <taxon>Pseudomonadati</taxon>
        <taxon>Pseudomonadota</taxon>
        <taxon>Gammaproteobacteria</taxon>
        <taxon>Moraxellales</taxon>
        <taxon>Moraxellaceae</taxon>
        <taxon>Acinetobacter</taxon>
    </lineage>
</organism>
<dbReference type="NCBIfam" id="TIGR01783">
    <property type="entry name" value="TonB-siderophor"/>
    <property type="match status" value="1"/>
</dbReference>
<dbReference type="PANTHER" id="PTHR32552:SF82">
    <property type="entry name" value="FCUA PROTEIN"/>
    <property type="match status" value="1"/>
</dbReference>
<dbReference type="GO" id="GO:0009279">
    <property type="term" value="C:cell outer membrane"/>
    <property type="evidence" value="ECO:0007669"/>
    <property type="project" value="UniProtKB-SubCell"/>
</dbReference>
<evidence type="ECO:0000313" key="15">
    <source>
        <dbReference type="Proteomes" id="UP000489961"/>
    </source>
</evidence>
<evidence type="ECO:0000256" key="4">
    <source>
        <dbReference type="ARBA" id="ARBA00022452"/>
    </source>
</evidence>
<evidence type="ECO:0000256" key="7">
    <source>
        <dbReference type="ARBA" id="ARBA00023136"/>
    </source>
</evidence>
<dbReference type="GO" id="GO:0038023">
    <property type="term" value="F:signaling receptor activity"/>
    <property type="evidence" value="ECO:0007669"/>
    <property type="project" value="InterPro"/>
</dbReference>
<feature type="domain" description="TonB-dependent receptor plug" evidence="13">
    <location>
        <begin position="85"/>
        <end position="184"/>
    </location>
</feature>
<dbReference type="Proteomes" id="UP000489961">
    <property type="component" value="Unassembled WGS sequence"/>
</dbReference>